<evidence type="ECO:0000259" key="5">
    <source>
        <dbReference type="Pfam" id="PF07992"/>
    </source>
</evidence>
<protein>
    <submittedName>
        <fullName evidence="7">FAD-dependent oxidoreductase</fullName>
    </submittedName>
</protein>
<feature type="domain" description="Reductase C-terminal" evidence="6">
    <location>
        <begin position="321"/>
        <end position="404"/>
    </location>
</feature>
<evidence type="ECO:0000313" key="7">
    <source>
        <dbReference type="EMBL" id="MCS5478381.1"/>
    </source>
</evidence>
<dbReference type="PRINTS" id="PR00368">
    <property type="entry name" value="FADPNR"/>
</dbReference>
<dbReference type="Gene3D" id="3.30.390.30">
    <property type="match status" value="1"/>
</dbReference>
<name>A0ABT2FT32_9CORY</name>
<dbReference type="Gene3D" id="3.50.50.60">
    <property type="entry name" value="FAD/NAD(P)-binding domain"/>
    <property type="match status" value="2"/>
</dbReference>
<dbReference type="InterPro" id="IPR036188">
    <property type="entry name" value="FAD/NAD-bd_sf"/>
</dbReference>
<gene>
    <name evidence="7" type="ORF">NYP18_01795</name>
</gene>
<evidence type="ECO:0000313" key="8">
    <source>
        <dbReference type="Proteomes" id="UP001205965"/>
    </source>
</evidence>
<dbReference type="InterPro" id="IPR023753">
    <property type="entry name" value="FAD/NAD-binding_dom"/>
</dbReference>
<evidence type="ECO:0000256" key="4">
    <source>
        <dbReference type="ARBA" id="ARBA00023002"/>
    </source>
</evidence>
<dbReference type="Pfam" id="PF14759">
    <property type="entry name" value="Reductase_C"/>
    <property type="match status" value="1"/>
</dbReference>
<dbReference type="InterPro" id="IPR050446">
    <property type="entry name" value="FAD-oxidoreductase/Apoptosis"/>
</dbReference>
<evidence type="ECO:0000256" key="1">
    <source>
        <dbReference type="ARBA" id="ARBA00001974"/>
    </source>
</evidence>
<feature type="domain" description="FAD/NAD(P)-binding" evidence="5">
    <location>
        <begin position="6"/>
        <end position="302"/>
    </location>
</feature>
<proteinExistence type="predicted"/>
<dbReference type="SUPFAM" id="SSF51905">
    <property type="entry name" value="FAD/NAD(P)-binding domain"/>
    <property type="match status" value="1"/>
</dbReference>
<dbReference type="PANTHER" id="PTHR43557">
    <property type="entry name" value="APOPTOSIS-INDUCING FACTOR 1"/>
    <property type="match status" value="1"/>
</dbReference>
<keyword evidence="8" id="KW-1185">Reference proteome</keyword>
<evidence type="ECO:0000259" key="6">
    <source>
        <dbReference type="Pfam" id="PF14759"/>
    </source>
</evidence>
<dbReference type="Proteomes" id="UP001205965">
    <property type="component" value="Unassembled WGS sequence"/>
</dbReference>
<comment type="caution">
    <text evidence="7">The sequence shown here is derived from an EMBL/GenBank/DDBJ whole genome shotgun (WGS) entry which is preliminary data.</text>
</comment>
<keyword evidence="3" id="KW-0274">FAD</keyword>
<dbReference type="Pfam" id="PF07992">
    <property type="entry name" value="Pyr_redox_2"/>
    <property type="match status" value="1"/>
</dbReference>
<dbReference type="PRINTS" id="PR00411">
    <property type="entry name" value="PNDRDTASEI"/>
</dbReference>
<organism evidence="7 8">
    <name type="scientific">Corynebacterium lemuris</name>
    <dbReference type="NCBI Taxonomy" id="1859292"/>
    <lineage>
        <taxon>Bacteria</taxon>
        <taxon>Bacillati</taxon>
        <taxon>Actinomycetota</taxon>
        <taxon>Actinomycetes</taxon>
        <taxon>Mycobacteriales</taxon>
        <taxon>Corynebacteriaceae</taxon>
        <taxon>Corynebacterium</taxon>
    </lineage>
</organism>
<dbReference type="InterPro" id="IPR016156">
    <property type="entry name" value="FAD/NAD-linked_Rdtase_dimer_sf"/>
</dbReference>
<evidence type="ECO:0000256" key="3">
    <source>
        <dbReference type="ARBA" id="ARBA00022827"/>
    </source>
</evidence>
<reference evidence="7 8" key="1">
    <citation type="submission" date="2022-08" db="EMBL/GenBank/DDBJ databases">
        <title>YIM 101645 draft genome.</title>
        <authorList>
            <person name="Chen X."/>
        </authorList>
    </citation>
    <scope>NUCLEOTIDE SEQUENCE [LARGE SCALE GENOMIC DNA]</scope>
    <source>
        <strain evidence="7 8">YIM 101645</strain>
    </source>
</reference>
<keyword evidence="4" id="KW-0560">Oxidoreductase</keyword>
<dbReference type="PANTHER" id="PTHR43557:SF2">
    <property type="entry name" value="RIESKE DOMAIN-CONTAINING PROTEIN-RELATED"/>
    <property type="match status" value="1"/>
</dbReference>
<accession>A0ABT2FT32</accession>
<dbReference type="EMBL" id="JANWTC010000001">
    <property type="protein sequence ID" value="MCS5478381.1"/>
    <property type="molecule type" value="Genomic_DNA"/>
</dbReference>
<dbReference type="SUPFAM" id="SSF55424">
    <property type="entry name" value="FAD/NAD-linked reductases, dimerisation (C-terminal) domain"/>
    <property type="match status" value="1"/>
</dbReference>
<evidence type="ECO:0000256" key="2">
    <source>
        <dbReference type="ARBA" id="ARBA00022630"/>
    </source>
</evidence>
<comment type="cofactor">
    <cofactor evidence="1">
        <name>FAD</name>
        <dbReference type="ChEBI" id="CHEBI:57692"/>
    </cofactor>
</comment>
<keyword evidence="2" id="KW-0285">Flavoprotein</keyword>
<dbReference type="RefSeq" id="WP_259426400.1">
    <property type="nucleotide sequence ID" value="NZ_JANWTC010000001.1"/>
</dbReference>
<dbReference type="InterPro" id="IPR028202">
    <property type="entry name" value="Reductase_C"/>
</dbReference>
<sequence>MADNPIVIVGAGHAGVTMAVRLMELNWSGGVVLIDEQSTAPYERPPLSKDVLQAGSNGTAPLLRKPQWFEDKGIRLITGRTATEIHRGQKFVRLSDGTTQPYHRLVIATGATARTLPVPGGDLPGVQLLKTHEDANQLRESLQPGKQIVVIGAGYIGMEVAAAAAKAGCETTVIEFQDRIMARVTSEPVSHFFEDLHRQAGTKFHFTTGVTEIQGSGRAERVLTDNGGSHEADCVVVGIGVIPNQQLAEQAGLECRDGILVDDHGRTSDPYIYAIGDVTRSVCPFEKVDRRLECIQNAVHQATQAARSIMGAEPVNPEIAWFWTVQHGKRLQTAGVRHPDDRVVLRGSVTDGKFSVLYLRENRLAAIDTIGRLTDFKQGKKLIAAGNVLDLETAADPELPLMDAALLLVNA</sequence>